<dbReference type="PIRSF" id="PIRSF006648">
    <property type="entry name" value="DrrB"/>
    <property type="match status" value="1"/>
</dbReference>
<evidence type="ECO:0000256" key="4">
    <source>
        <dbReference type="ARBA" id="ARBA00023136"/>
    </source>
</evidence>
<proteinExistence type="inferred from homology"/>
<dbReference type="PROSITE" id="PS51012">
    <property type="entry name" value="ABC_TM2"/>
    <property type="match status" value="1"/>
</dbReference>
<dbReference type="PANTHER" id="PTHR43229">
    <property type="entry name" value="NODULATION PROTEIN J"/>
    <property type="match status" value="1"/>
</dbReference>
<feature type="transmembrane region" description="Helical" evidence="6">
    <location>
        <begin position="25"/>
        <end position="43"/>
    </location>
</feature>
<dbReference type="InterPro" id="IPR013525">
    <property type="entry name" value="ABC2_TM"/>
</dbReference>
<accession>A0ABW8C5F6</accession>
<dbReference type="EMBL" id="JBITYG010000002">
    <property type="protein sequence ID" value="MFI9100636.1"/>
    <property type="molecule type" value="Genomic_DNA"/>
</dbReference>
<feature type="transmembrane region" description="Helical" evidence="6">
    <location>
        <begin position="167"/>
        <end position="186"/>
    </location>
</feature>
<keyword evidence="6" id="KW-1003">Cell membrane</keyword>
<evidence type="ECO:0000256" key="2">
    <source>
        <dbReference type="ARBA" id="ARBA00022692"/>
    </source>
</evidence>
<evidence type="ECO:0000259" key="7">
    <source>
        <dbReference type="PROSITE" id="PS51012"/>
    </source>
</evidence>
<gene>
    <name evidence="8" type="ORF">ACIGXA_08915</name>
</gene>
<evidence type="ECO:0000313" key="9">
    <source>
        <dbReference type="Proteomes" id="UP001614394"/>
    </source>
</evidence>
<protein>
    <recommendedName>
        <fullName evidence="6">Transport permease protein</fullName>
    </recommendedName>
</protein>
<dbReference type="InterPro" id="IPR047817">
    <property type="entry name" value="ABC2_TM_bact-type"/>
</dbReference>
<comment type="subcellular location">
    <subcellularLocation>
        <location evidence="6">Cell membrane</location>
        <topology evidence="6">Multi-pass membrane protein</topology>
    </subcellularLocation>
    <subcellularLocation>
        <location evidence="1">Membrane</location>
        <topology evidence="1">Multi-pass membrane protein</topology>
    </subcellularLocation>
</comment>
<feature type="transmembrane region" description="Helical" evidence="6">
    <location>
        <begin position="135"/>
        <end position="155"/>
    </location>
</feature>
<feature type="transmembrane region" description="Helical" evidence="6">
    <location>
        <begin position="55"/>
        <end position="78"/>
    </location>
</feature>
<comment type="similarity">
    <text evidence="6">Belongs to the ABC-2 integral membrane protein family.</text>
</comment>
<keyword evidence="3 6" id="KW-1133">Transmembrane helix</keyword>
<name>A0ABW8C5F6_9ACTN</name>
<dbReference type="PANTHER" id="PTHR43229:SF2">
    <property type="entry name" value="NODULATION PROTEIN J"/>
    <property type="match status" value="1"/>
</dbReference>
<feature type="transmembrane region" description="Helical" evidence="6">
    <location>
        <begin position="240"/>
        <end position="258"/>
    </location>
</feature>
<feature type="transmembrane region" description="Helical" evidence="6">
    <location>
        <begin position="99"/>
        <end position="123"/>
    </location>
</feature>
<evidence type="ECO:0000256" key="5">
    <source>
        <dbReference type="ARBA" id="ARBA00023251"/>
    </source>
</evidence>
<evidence type="ECO:0000256" key="3">
    <source>
        <dbReference type="ARBA" id="ARBA00022989"/>
    </source>
</evidence>
<dbReference type="RefSeq" id="WP_399646049.1">
    <property type="nucleotide sequence ID" value="NZ_JBITYG010000002.1"/>
</dbReference>
<keyword evidence="9" id="KW-1185">Reference proteome</keyword>
<keyword evidence="4 6" id="KW-0472">Membrane</keyword>
<evidence type="ECO:0000256" key="6">
    <source>
        <dbReference type="RuleBase" id="RU361157"/>
    </source>
</evidence>
<keyword evidence="6" id="KW-0813">Transport</keyword>
<dbReference type="InterPro" id="IPR051784">
    <property type="entry name" value="Nod_factor_ABC_transporter"/>
</dbReference>
<reference evidence="8 9" key="1">
    <citation type="submission" date="2024-10" db="EMBL/GenBank/DDBJ databases">
        <title>The Natural Products Discovery Center: Release of the First 8490 Sequenced Strains for Exploring Actinobacteria Biosynthetic Diversity.</title>
        <authorList>
            <person name="Kalkreuter E."/>
            <person name="Kautsar S.A."/>
            <person name="Yang D."/>
            <person name="Bader C.D."/>
            <person name="Teijaro C.N."/>
            <person name="Fluegel L."/>
            <person name="Davis C.M."/>
            <person name="Simpson J.R."/>
            <person name="Lauterbach L."/>
            <person name="Steele A.D."/>
            <person name="Gui C."/>
            <person name="Meng S."/>
            <person name="Li G."/>
            <person name="Viehrig K."/>
            <person name="Ye F."/>
            <person name="Su P."/>
            <person name="Kiefer A.F."/>
            <person name="Nichols A."/>
            <person name="Cepeda A.J."/>
            <person name="Yan W."/>
            <person name="Fan B."/>
            <person name="Jiang Y."/>
            <person name="Adhikari A."/>
            <person name="Zheng C.-J."/>
            <person name="Schuster L."/>
            <person name="Cowan T.M."/>
            <person name="Smanski M.J."/>
            <person name="Chevrette M.G."/>
            <person name="De Carvalho L.P.S."/>
            <person name="Shen B."/>
        </authorList>
    </citation>
    <scope>NUCLEOTIDE SEQUENCE [LARGE SCALE GENOMIC DNA]</scope>
    <source>
        <strain evidence="8 9">NPDC053399</strain>
    </source>
</reference>
<evidence type="ECO:0000256" key="1">
    <source>
        <dbReference type="ARBA" id="ARBA00004141"/>
    </source>
</evidence>
<dbReference type="Pfam" id="PF01061">
    <property type="entry name" value="ABC2_membrane"/>
    <property type="match status" value="1"/>
</dbReference>
<dbReference type="Proteomes" id="UP001614394">
    <property type="component" value="Unassembled WGS sequence"/>
</dbReference>
<dbReference type="InterPro" id="IPR000412">
    <property type="entry name" value="ABC_2_transport"/>
</dbReference>
<sequence>MTWTRYAHGQLLLSWKVFWRNRRSTFIGFLLPVLLDLFVAAPLRDKEIGGVSAAGYVTVGFIGLALVTSFVNLLNAVVARRDDLVLKRLRGTEVPPSAVFAGQIGASGIVVLLQAVVLGTISVGLFHAPLPADPALLLLTLVAGYLLFALLAVALSGLTPSAETSPLVATPVLMLCMFGAGVATPLSSLPSWLQGPAHALPLTPVVQALRTAWFGKGFGHESWNGGPLADLSFLHTWQSAGPALLITALWTAGVLLAARRLFRWEPRRA</sequence>
<evidence type="ECO:0000313" key="8">
    <source>
        <dbReference type="EMBL" id="MFI9100636.1"/>
    </source>
</evidence>
<keyword evidence="5" id="KW-0046">Antibiotic resistance</keyword>
<organism evidence="8 9">
    <name type="scientific">Streptomyces fildesensis</name>
    <dbReference type="NCBI Taxonomy" id="375757"/>
    <lineage>
        <taxon>Bacteria</taxon>
        <taxon>Bacillati</taxon>
        <taxon>Actinomycetota</taxon>
        <taxon>Actinomycetes</taxon>
        <taxon>Kitasatosporales</taxon>
        <taxon>Streptomycetaceae</taxon>
        <taxon>Streptomyces</taxon>
    </lineage>
</organism>
<feature type="domain" description="ABC transmembrane type-2" evidence="7">
    <location>
        <begin position="23"/>
        <end position="265"/>
    </location>
</feature>
<keyword evidence="2 6" id="KW-0812">Transmembrane</keyword>
<comment type="caution">
    <text evidence="8">The sequence shown here is derived from an EMBL/GenBank/DDBJ whole genome shotgun (WGS) entry which is preliminary data.</text>
</comment>